<dbReference type="InterPro" id="IPR046532">
    <property type="entry name" value="DUF6597"/>
</dbReference>
<dbReference type="GO" id="GO:0043565">
    <property type="term" value="F:sequence-specific DNA binding"/>
    <property type="evidence" value="ECO:0007669"/>
    <property type="project" value="InterPro"/>
</dbReference>
<dbReference type="PANTHER" id="PTHR43280">
    <property type="entry name" value="ARAC-FAMILY TRANSCRIPTIONAL REGULATOR"/>
    <property type="match status" value="1"/>
</dbReference>
<keyword evidence="3" id="KW-0804">Transcription</keyword>
<feature type="domain" description="HTH araC/xylS-type" evidence="4">
    <location>
        <begin position="156"/>
        <end position="256"/>
    </location>
</feature>
<dbReference type="PANTHER" id="PTHR43280:SF2">
    <property type="entry name" value="HTH-TYPE TRANSCRIPTIONAL REGULATOR EXSA"/>
    <property type="match status" value="1"/>
</dbReference>
<evidence type="ECO:0000259" key="4">
    <source>
        <dbReference type="PROSITE" id="PS01124"/>
    </source>
</evidence>
<dbReference type="Pfam" id="PF20240">
    <property type="entry name" value="DUF6597"/>
    <property type="match status" value="1"/>
</dbReference>
<keyword evidence="2" id="KW-0238">DNA-binding</keyword>
<dbReference type="InterPro" id="IPR009057">
    <property type="entry name" value="Homeodomain-like_sf"/>
</dbReference>
<dbReference type="PROSITE" id="PS01124">
    <property type="entry name" value="HTH_ARAC_FAMILY_2"/>
    <property type="match status" value="1"/>
</dbReference>
<dbReference type="GO" id="GO:0003700">
    <property type="term" value="F:DNA-binding transcription factor activity"/>
    <property type="evidence" value="ECO:0007669"/>
    <property type="project" value="InterPro"/>
</dbReference>
<dbReference type="EMBL" id="FLUM01000001">
    <property type="protein sequence ID" value="SBV96276.1"/>
    <property type="molecule type" value="Genomic_DNA"/>
</dbReference>
<gene>
    <name evidence="5" type="ORF">KL86DYS1_11605</name>
</gene>
<dbReference type="SMART" id="SM00342">
    <property type="entry name" value="HTH_ARAC"/>
    <property type="match status" value="1"/>
</dbReference>
<keyword evidence="1" id="KW-0805">Transcription regulation</keyword>
<dbReference type="SUPFAM" id="SSF46689">
    <property type="entry name" value="Homeodomain-like"/>
    <property type="match status" value="1"/>
</dbReference>
<dbReference type="Pfam" id="PF12833">
    <property type="entry name" value="HTH_18"/>
    <property type="match status" value="1"/>
</dbReference>
<sequence>METFRFIKPSPILAPFVKHYWILEMDGINTVSERVIPTGFMQMIFHRGDRMNSLSDNKIQPQSFICGQSTGFTDLVSTGKVNMIVVVFHPFGTKAFFPMPMNEFYRMDVSLNDLSDKSLSELEDRVYNEEDNNKAIALIESALISRLRLFDNHNRKRITEVIKAINHKHQSSIRSLSEIACLSYKQFNRIFTEYVGINPKEFTRIVRFQRALYTLQNTPDINITELAFDCGYYDQPHLIKEFKAFAGYTPPEFISVCTPYSDYFS</sequence>
<dbReference type="Gene3D" id="1.10.10.60">
    <property type="entry name" value="Homeodomain-like"/>
    <property type="match status" value="1"/>
</dbReference>
<name>A0A212JA38_9BACT</name>
<dbReference type="AlphaFoldDB" id="A0A212JA38"/>
<organism evidence="5">
    <name type="scientific">uncultured Dysgonomonas sp</name>
    <dbReference type="NCBI Taxonomy" id="206096"/>
    <lineage>
        <taxon>Bacteria</taxon>
        <taxon>Pseudomonadati</taxon>
        <taxon>Bacteroidota</taxon>
        <taxon>Bacteroidia</taxon>
        <taxon>Bacteroidales</taxon>
        <taxon>Dysgonomonadaceae</taxon>
        <taxon>Dysgonomonas</taxon>
        <taxon>environmental samples</taxon>
    </lineage>
</organism>
<reference evidence="5" key="1">
    <citation type="submission" date="2016-04" db="EMBL/GenBank/DDBJ databases">
        <authorList>
            <person name="Evans L.H."/>
            <person name="Alamgir A."/>
            <person name="Owens N."/>
            <person name="Weber N.D."/>
            <person name="Virtaneva K."/>
            <person name="Barbian K."/>
            <person name="Babar A."/>
            <person name="Rosenke K."/>
        </authorList>
    </citation>
    <scope>NUCLEOTIDE SEQUENCE</scope>
    <source>
        <strain evidence="5">86-1</strain>
    </source>
</reference>
<evidence type="ECO:0000256" key="2">
    <source>
        <dbReference type="ARBA" id="ARBA00023125"/>
    </source>
</evidence>
<evidence type="ECO:0000313" key="5">
    <source>
        <dbReference type="EMBL" id="SBV96276.1"/>
    </source>
</evidence>
<evidence type="ECO:0000256" key="1">
    <source>
        <dbReference type="ARBA" id="ARBA00023015"/>
    </source>
</evidence>
<dbReference type="InterPro" id="IPR018060">
    <property type="entry name" value="HTH_AraC"/>
</dbReference>
<protein>
    <recommendedName>
        <fullName evidence="4">HTH araC/xylS-type domain-containing protein</fullName>
    </recommendedName>
</protein>
<accession>A0A212JA38</accession>
<dbReference type="RefSeq" id="WP_296939724.1">
    <property type="nucleotide sequence ID" value="NZ_LT599032.1"/>
</dbReference>
<proteinExistence type="predicted"/>
<evidence type="ECO:0000256" key="3">
    <source>
        <dbReference type="ARBA" id="ARBA00023163"/>
    </source>
</evidence>